<feature type="transmembrane region" description="Helical" evidence="2">
    <location>
        <begin position="122"/>
        <end position="155"/>
    </location>
</feature>
<evidence type="ECO:0008006" key="5">
    <source>
        <dbReference type="Google" id="ProtNLM"/>
    </source>
</evidence>
<feature type="transmembrane region" description="Helical" evidence="2">
    <location>
        <begin position="162"/>
        <end position="185"/>
    </location>
</feature>
<gene>
    <name evidence="3" type="ORF">GCM10010968_02860</name>
</gene>
<protein>
    <recommendedName>
        <fullName evidence="5">Aromatic acid exporter family member 1</fullName>
    </recommendedName>
</protein>
<feature type="transmembrane region" description="Helical" evidence="2">
    <location>
        <begin position="44"/>
        <end position="61"/>
    </location>
</feature>
<proteinExistence type="predicted"/>
<evidence type="ECO:0000313" key="3">
    <source>
        <dbReference type="EMBL" id="GGN77828.1"/>
    </source>
</evidence>
<dbReference type="EMBL" id="BMLM01000001">
    <property type="protein sequence ID" value="GGN77828.1"/>
    <property type="molecule type" value="Genomic_DNA"/>
</dbReference>
<keyword evidence="2" id="KW-0472">Membrane</keyword>
<evidence type="ECO:0000256" key="1">
    <source>
        <dbReference type="SAM" id="MobiDB-lite"/>
    </source>
</evidence>
<sequence>MSPTRGYGDRVGDSNPDGDRSSKVAASAAATGRALERAMPRRRLALAVRAAVSAMAAWLIGNSLPGGLHEYAYAAPLGAFVAVGSTVLTIARGALQQAAGLVLGALLGIGMLWLEIPGVVKVGIIGAFAVLAQSVTILGAGSSFVPVVALLVIIFGGVDADGYAIAYVGQFTIGMAVGVLVNMVLMPPLHDRTARERIRLAGHDLADRADVLAEALRGDWPPSRSDWADWGAELDEAADKLGESVREARESRVLNIRTLWRDHDVQLDETRLAAVRSLVHRMSELLDALAAAAWGEPVVVQLDERERGLAAEALDALGEHLRAWTEDDDAAGASRRSGERIDALYRASAEREEPESGAGVVVFALRSMRSRIDRAAAGDVTGPLPTVDDA</sequence>
<name>A0ABQ2KCU8_9MICO</name>
<feature type="transmembrane region" description="Helical" evidence="2">
    <location>
        <begin position="73"/>
        <end position="91"/>
    </location>
</feature>
<comment type="caution">
    <text evidence="3">The sequence shown here is derived from an EMBL/GenBank/DDBJ whole genome shotgun (WGS) entry which is preliminary data.</text>
</comment>
<feature type="transmembrane region" description="Helical" evidence="2">
    <location>
        <begin position="98"/>
        <end position="116"/>
    </location>
</feature>
<keyword evidence="2" id="KW-0812">Transmembrane</keyword>
<feature type="region of interest" description="Disordered" evidence="1">
    <location>
        <begin position="1"/>
        <end position="23"/>
    </location>
</feature>
<dbReference type="Proteomes" id="UP000626982">
    <property type="component" value="Unassembled WGS sequence"/>
</dbReference>
<accession>A0ABQ2KCU8</accession>
<keyword evidence="2" id="KW-1133">Transmembrane helix</keyword>
<feature type="compositionally biased region" description="Basic and acidic residues" evidence="1">
    <location>
        <begin position="7"/>
        <end position="22"/>
    </location>
</feature>
<evidence type="ECO:0000256" key="2">
    <source>
        <dbReference type="SAM" id="Phobius"/>
    </source>
</evidence>
<evidence type="ECO:0000313" key="4">
    <source>
        <dbReference type="Proteomes" id="UP000626982"/>
    </source>
</evidence>
<reference evidence="4" key="1">
    <citation type="journal article" date="2019" name="Int. J. Syst. Evol. Microbiol.">
        <title>The Global Catalogue of Microorganisms (GCM) 10K type strain sequencing project: providing services to taxonomists for standard genome sequencing and annotation.</title>
        <authorList>
            <consortium name="The Broad Institute Genomics Platform"/>
            <consortium name="The Broad Institute Genome Sequencing Center for Infectious Disease"/>
            <person name="Wu L."/>
            <person name="Ma J."/>
        </authorList>
    </citation>
    <scope>NUCLEOTIDE SEQUENCE [LARGE SCALE GENOMIC DNA]</scope>
    <source>
        <strain evidence="4">CGMCC 1.6960</strain>
    </source>
</reference>
<organism evidence="3 4">
    <name type="scientific">Agrococcus terreus</name>
    <dbReference type="NCBI Taxonomy" id="574649"/>
    <lineage>
        <taxon>Bacteria</taxon>
        <taxon>Bacillati</taxon>
        <taxon>Actinomycetota</taxon>
        <taxon>Actinomycetes</taxon>
        <taxon>Micrococcales</taxon>
        <taxon>Microbacteriaceae</taxon>
        <taxon>Agrococcus</taxon>
    </lineage>
</organism>
<keyword evidence="4" id="KW-1185">Reference proteome</keyword>